<gene>
    <name evidence="4" type="ORF">Pan189_21880</name>
</gene>
<sequence precursor="true">MSTSRSRRSFLQSAAALTAGAAIGQPFFVHAGNKSGSKKPVIGEGELIFEADHHWGATPDSLAWGATHGICFDAEGLVYITHQSNAKTPCDAIAVFKPDGEFVRSFGKEFHGGGHGLDIRSEGGEQFLYLSDIKHDLIVKLTLKGEEVWRIEIPTESGVYEDNPKYTPTNVAFLPDGGFVVGDGYGSSYLHIYDGDANYVKTFAGPGNELGKCKTPHGLWWDDRPGREAALAVADRSNGRIEYFTAGGEAIDEVPCTPRPCDFDTHGEYAVVPDMWARLVFLNGKNETVCAIGGEQNWIDQVLADKLAMRRNPDRWPAGRFIHPHDAAFDADGNVYVVEWVATGRITKLRRV</sequence>
<protein>
    <submittedName>
        <fullName evidence="4">NHL repeat protein</fullName>
    </submittedName>
</protein>
<keyword evidence="1 3" id="KW-0732">Signal</keyword>
<feature type="chain" id="PRO_5021759485" evidence="3">
    <location>
        <begin position="32"/>
        <end position="352"/>
    </location>
</feature>
<dbReference type="GO" id="GO:0005576">
    <property type="term" value="C:extracellular region"/>
    <property type="evidence" value="ECO:0007669"/>
    <property type="project" value="TreeGrafter"/>
</dbReference>
<dbReference type="InterPro" id="IPR019546">
    <property type="entry name" value="TAT_signal_bac_arc"/>
</dbReference>
<dbReference type="PANTHER" id="PTHR10680:SF14">
    <property type="entry name" value="PEPTIDYL-GLYCINE ALPHA-AMIDATING MONOOXYGENASE"/>
    <property type="match status" value="1"/>
</dbReference>
<proteinExistence type="predicted"/>
<evidence type="ECO:0000313" key="5">
    <source>
        <dbReference type="Proteomes" id="UP000317318"/>
    </source>
</evidence>
<dbReference type="PROSITE" id="PS51318">
    <property type="entry name" value="TAT"/>
    <property type="match status" value="1"/>
</dbReference>
<name>A0A517R1Q5_9PLAN</name>
<evidence type="ECO:0000256" key="2">
    <source>
        <dbReference type="ARBA" id="ARBA00023180"/>
    </source>
</evidence>
<evidence type="ECO:0000256" key="1">
    <source>
        <dbReference type="ARBA" id="ARBA00022729"/>
    </source>
</evidence>
<dbReference type="Gene3D" id="2.120.10.30">
    <property type="entry name" value="TolB, C-terminal domain"/>
    <property type="match status" value="1"/>
</dbReference>
<dbReference type="KEGG" id="svp:Pan189_21880"/>
<evidence type="ECO:0000313" key="4">
    <source>
        <dbReference type="EMBL" id="QDT37806.1"/>
    </source>
</evidence>
<dbReference type="OrthoDB" id="9799230at2"/>
<dbReference type="RefSeq" id="WP_145363894.1">
    <property type="nucleotide sequence ID" value="NZ_CP036268.1"/>
</dbReference>
<dbReference type="InterPro" id="IPR006311">
    <property type="entry name" value="TAT_signal"/>
</dbReference>
<organism evidence="4 5">
    <name type="scientific">Stratiformator vulcanicus</name>
    <dbReference type="NCBI Taxonomy" id="2527980"/>
    <lineage>
        <taxon>Bacteria</taxon>
        <taxon>Pseudomonadati</taxon>
        <taxon>Planctomycetota</taxon>
        <taxon>Planctomycetia</taxon>
        <taxon>Planctomycetales</taxon>
        <taxon>Planctomycetaceae</taxon>
        <taxon>Stratiformator</taxon>
    </lineage>
</organism>
<dbReference type="EMBL" id="CP036268">
    <property type="protein sequence ID" value="QDT37806.1"/>
    <property type="molecule type" value="Genomic_DNA"/>
</dbReference>
<accession>A0A517R1Q5</accession>
<feature type="signal peptide" evidence="3">
    <location>
        <begin position="1"/>
        <end position="31"/>
    </location>
</feature>
<dbReference type="InterPro" id="IPR011042">
    <property type="entry name" value="6-blade_b-propeller_TolB-like"/>
</dbReference>
<dbReference type="PANTHER" id="PTHR10680">
    <property type="entry name" value="PEPTIDYL-GLYCINE ALPHA-AMIDATING MONOOXYGENASE"/>
    <property type="match status" value="1"/>
</dbReference>
<evidence type="ECO:0000256" key="3">
    <source>
        <dbReference type="SAM" id="SignalP"/>
    </source>
</evidence>
<dbReference type="AlphaFoldDB" id="A0A517R1Q5"/>
<dbReference type="Proteomes" id="UP000317318">
    <property type="component" value="Chromosome"/>
</dbReference>
<dbReference type="NCBIfam" id="TIGR01409">
    <property type="entry name" value="TAT_signal_seq"/>
    <property type="match status" value="1"/>
</dbReference>
<keyword evidence="5" id="KW-1185">Reference proteome</keyword>
<keyword evidence="2" id="KW-0325">Glycoprotein</keyword>
<dbReference type="SUPFAM" id="SSF101898">
    <property type="entry name" value="NHL repeat"/>
    <property type="match status" value="1"/>
</dbReference>
<reference evidence="4 5" key="1">
    <citation type="submission" date="2019-02" db="EMBL/GenBank/DDBJ databases">
        <title>Deep-cultivation of Planctomycetes and their phenomic and genomic characterization uncovers novel biology.</title>
        <authorList>
            <person name="Wiegand S."/>
            <person name="Jogler M."/>
            <person name="Boedeker C."/>
            <person name="Pinto D."/>
            <person name="Vollmers J."/>
            <person name="Rivas-Marin E."/>
            <person name="Kohn T."/>
            <person name="Peeters S.H."/>
            <person name="Heuer A."/>
            <person name="Rast P."/>
            <person name="Oberbeckmann S."/>
            <person name="Bunk B."/>
            <person name="Jeske O."/>
            <person name="Meyerdierks A."/>
            <person name="Storesund J.E."/>
            <person name="Kallscheuer N."/>
            <person name="Luecker S."/>
            <person name="Lage O.M."/>
            <person name="Pohl T."/>
            <person name="Merkel B.J."/>
            <person name="Hornburger P."/>
            <person name="Mueller R.-W."/>
            <person name="Bruemmer F."/>
            <person name="Labrenz M."/>
            <person name="Spormann A.M."/>
            <person name="Op den Camp H."/>
            <person name="Overmann J."/>
            <person name="Amann R."/>
            <person name="Jetten M.S.M."/>
            <person name="Mascher T."/>
            <person name="Medema M.H."/>
            <person name="Devos D.P."/>
            <person name="Kaster A.-K."/>
            <person name="Ovreas L."/>
            <person name="Rohde M."/>
            <person name="Galperin M.Y."/>
            <person name="Jogler C."/>
        </authorList>
    </citation>
    <scope>NUCLEOTIDE SEQUENCE [LARGE SCALE GENOMIC DNA]</scope>
    <source>
        <strain evidence="4 5">Pan189</strain>
    </source>
</reference>